<accession>A0A1G6DBH5</accession>
<feature type="domain" description="HAMP" evidence="3">
    <location>
        <begin position="245"/>
        <end position="287"/>
    </location>
</feature>
<sequence>MSSPIIVFPKNLFHRAPGLLRTTNHFLFVLIVMSLYGGEICPYVNTLPLPRVFLIILPPLALAYLARVLLLQQIVDSAPLFSRSRRQFWMDLLLFVGVGLYIALHNLFFLGFPFLHSGLMLFLGFLTMGLFLALDLALEQDRCVFLQAKYSGLGRYPPESRFPVSRKLLLLTTALAVLTATILSLVVYHDLHWLTTTIATAENITALARVVIMEIFFVTGVLLLMVVNLIFSYTRNLKMLLGSHADVLQRVSHGDLSGHVPAVTNDELGFIAGHTNLMIEGLKEHLRLTKSLEVAREIQSSLLPEKPPSFAGLDLVGTSIPCDAITGDYFDYFKSIDNERVFVMIGDVSGHGIGSALIMASVRSLIRLRTALPGSLSECMFDVNRMMFLDTFGTGRFMTLFCLIVDHEKVPRWVSAGHDPGILYNPRTGSFSELRGNGLPLGIVQERHYQEFEGDALASGEILLMGTDGIWEATNSAGEFFGKERLREIIRGNAHRTAQEILTIITDAVISFRGDQVQEDDITLVVLKVTPDDLYA</sequence>
<reference evidence="4 5" key="1">
    <citation type="submission" date="2016-10" db="EMBL/GenBank/DDBJ databases">
        <authorList>
            <person name="de Groot N.N."/>
        </authorList>
    </citation>
    <scope>NUCLEOTIDE SEQUENCE [LARGE SCALE GENOMIC DNA]</scope>
    <source>
        <strain evidence="4 5">ASO4-2</strain>
    </source>
</reference>
<feature type="transmembrane region" description="Helical" evidence="2">
    <location>
        <begin position="92"/>
        <end position="112"/>
    </location>
</feature>
<dbReference type="Proteomes" id="UP000198771">
    <property type="component" value="Unassembled WGS sequence"/>
</dbReference>
<keyword evidence="2" id="KW-1133">Transmembrane helix</keyword>
<dbReference type="RefSeq" id="WP_092120969.1">
    <property type="nucleotide sequence ID" value="NZ_FMXO01000011.1"/>
</dbReference>
<dbReference type="InterPro" id="IPR052016">
    <property type="entry name" value="Bact_Sigma-Reg"/>
</dbReference>
<keyword evidence="1" id="KW-0378">Hydrolase</keyword>
<evidence type="ECO:0000256" key="2">
    <source>
        <dbReference type="SAM" id="Phobius"/>
    </source>
</evidence>
<dbReference type="InterPro" id="IPR048440">
    <property type="entry name" value="MASE10"/>
</dbReference>
<dbReference type="SMART" id="SM00304">
    <property type="entry name" value="HAMP"/>
    <property type="match status" value="1"/>
</dbReference>
<organism evidence="4 5">
    <name type="scientific">Desulfonatronum thiosulfatophilum</name>
    <dbReference type="NCBI Taxonomy" id="617002"/>
    <lineage>
        <taxon>Bacteria</taxon>
        <taxon>Pseudomonadati</taxon>
        <taxon>Thermodesulfobacteriota</taxon>
        <taxon>Desulfovibrionia</taxon>
        <taxon>Desulfovibrionales</taxon>
        <taxon>Desulfonatronaceae</taxon>
        <taxon>Desulfonatronum</taxon>
    </lineage>
</organism>
<evidence type="ECO:0000313" key="5">
    <source>
        <dbReference type="Proteomes" id="UP000198771"/>
    </source>
</evidence>
<feature type="transmembrane region" description="Helical" evidence="2">
    <location>
        <begin position="51"/>
        <end position="71"/>
    </location>
</feature>
<dbReference type="PANTHER" id="PTHR43156:SF2">
    <property type="entry name" value="STAGE II SPORULATION PROTEIN E"/>
    <property type="match status" value="1"/>
</dbReference>
<evidence type="ECO:0000259" key="3">
    <source>
        <dbReference type="PROSITE" id="PS50885"/>
    </source>
</evidence>
<dbReference type="Pfam" id="PF20970">
    <property type="entry name" value="MASE10"/>
    <property type="match status" value="1"/>
</dbReference>
<evidence type="ECO:0000313" key="4">
    <source>
        <dbReference type="EMBL" id="SDB42516.1"/>
    </source>
</evidence>
<dbReference type="AlphaFoldDB" id="A0A1G6DBH5"/>
<name>A0A1G6DBH5_9BACT</name>
<keyword evidence="2" id="KW-0812">Transmembrane</keyword>
<dbReference type="SUPFAM" id="SSF81606">
    <property type="entry name" value="PP2C-like"/>
    <property type="match status" value="1"/>
</dbReference>
<proteinExistence type="predicted"/>
<dbReference type="GO" id="GO:0016791">
    <property type="term" value="F:phosphatase activity"/>
    <property type="evidence" value="ECO:0007669"/>
    <property type="project" value="TreeGrafter"/>
</dbReference>
<dbReference type="Pfam" id="PF07228">
    <property type="entry name" value="SpoIIE"/>
    <property type="match status" value="1"/>
</dbReference>
<protein>
    <submittedName>
        <fullName evidence="4">Sigma-B regulation protein RsbU (Phosphoserine phosphatase)</fullName>
    </submittedName>
</protein>
<dbReference type="PANTHER" id="PTHR43156">
    <property type="entry name" value="STAGE II SPORULATION PROTEIN E-RELATED"/>
    <property type="match status" value="1"/>
</dbReference>
<dbReference type="Gene3D" id="6.10.340.10">
    <property type="match status" value="1"/>
</dbReference>
<dbReference type="GO" id="GO:0007165">
    <property type="term" value="P:signal transduction"/>
    <property type="evidence" value="ECO:0007669"/>
    <property type="project" value="InterPro"/>
</dbReference>
<dbReference type="PROSITE" id="PS50885">
    <property type="entry name" value="HAMP"/>
    <property type="match status" value="1"/>
</dbReference>
<dbReference type="Gene3D" id="3.60.40.10">
    <property type="entry name" value="PPM-type phosphatase domain"/>
    <property type="match status" value="1"/>
</dbReference>
<dbReference type="STRING" id="617002.SAMN05660653_02031"/>
<dbReference type="InterPro" id="IPR036457">
    <property type="entry name" value="PPM-type-like_dom_sf"/>
</dbReference>
<dbReference type="InterPro" id="IPR003660">
    <property type="entry name" value="HAMP_dom"/>
</dbReference>
<keyword evidence="5" id="KW-1185">Reference proteome</keyword>
<dbReference type="InterPro" id="IPR001932">
    <property type="entry name" value="PPM-type_phosphatase-like_dom"/>
</dbReference>
<dbReference type="SMART" id="SM00331">
    <property type="entry name" value="PP2C_SIG"/>
    <property type="match status" value="1"/>
</dbReference>
<feature type="transmembrane region" description="Helical" evidence="2">
    <location>
        <begin position="168"/>
        <end position="188"/>
    </location>
</feature>
<feature type="transmembrane region" description="Helical" evidence="2">
    <location>
        <begin position="118"/>
        <end position="138"/>
    </location>
</feature>
<feature type="transmembrane region" description="Helical" evidence="2">
    <location>
        <begin position="208"/>
        <end position="231"/>
    </location>
</feature>
<dbReference type="CDD" id="cd06225">
    <property type="entry name" value="HAMP"/>
    <property type="match status" value="1"/>
</dbReference>
<keyword evidence="2" id="KW-0472">Membrane</keyword>
<gene>
    <name evidence="4" type="ORF">SAMN05660653_02031</name>
</gene>
<evidence type="ECO:0000256" key="1">
    <source>
        <dbReference type="ARBA" id="ARBA00022801"/>
    </source>
</evidence>
<dbReference type="SUPFAM" id="SSF158472">
    <property type="entry name" value="HAMP domain-like"/>
    <property type="match status" value="1"/>
</dbReference>
<feature type="transmembrane region" description="Helical" evidence="2">
    <location>
        <begin position="25"/>
        <end position="45"/>
    </location>
</feature>
<dbReference type="OrthoDB" id="343514at2"/>
<dbReference type="GO" id="GO:0016020">
    <property type="term" value="C:membrane"/>
    <property type="evidence" value="ECO:0007669"/>
    <property type="project" value="InterPro"/>
</dbReference>
<dbReference type="EMBL" id="FMXO01000011">
    <property type="protein sequence ID" value="SDB42516.1"/>
    <property type="molecule type" value="Genomic_DNA"/>
</dbReference>